<gene>
    <name evidence="4" type="ORF">ASPCADRAFT_205669</name>
</gene>
<dbReference type="SUPFAM" id="SSF48403">
    <property type="entry name" value="Ankyrin repeat"/>
    <property type="match status" value="1"/>
</dbReference>
<name>A0A1R3RVG6_ASPC5</name>
<dbReference type="OrthoDB" id="194358at2759"/>
<keyword evidence="1" id="KW-0677">Repeat</keyword>
<sequence>MAEGNQGSGQQQRQWQFMMRARLQQQQQMHNRRRAPPLPSQGMPMASADYSDLPILDPHDFACIGLSSNPGTPFERACRDGPLSTVQALGADPPCTPAFLHRGLTFALAAGHEDIAQHLLEAGAPIVRLTPVNIFRAAPDRHLRLFQLLSLHGWSPRGLWDDGRLLTVRVITNPPLLRWLLDQGVDPNAGASDPNQLSALELAAGSGDVETVRLLLDAGADVRQGVPLHVAAAACPPGTDDGRHPIAPTQEFDTARIPVMALLVERGAEVNQPQQTRHMAPRYPIVYAVIAGAVERVRWLLAHGADPEAKGAWGSAYDYAQWKGSQEMRSVLAEGVAAKRRA</sequence>
<dbReference type="Gene3D" id="1.25.40.20">
    <property type="entry name" value="Ankyrin repeat-containing domain"/>
    <property type="match status" value="1"/>
</dbReference>
<evidence type="ECO:0000256" key="3">
    <source>
        <dbReference type="PROSITE-ProRule" id="PRU00023"/>
    </source>
</evidence>
<dbReference type="InterPro" id="IPR050745">
    <property type="entry name" value="Multifunctional_regulatory"/>
</dbReference>
<feature type="repeat" description="ANK" evidence="3">
    <location>
        <begin position="195"/>
        <end position="222"/>
    </location>
</feature>
<dbReference type="InterPro" id="IPR002110">
    <property type="entry name" value="Ankyrin_rpt"/>
</dbReference>
<dbReference type="AlphaFoldDB" id="A0A1R3RVG6"/>
<keyword evidence="5" id="KW-1185">Reference proteome</keyword>
<evidence type="ECO:0000313" key="4">
    <source>
        <dbReference type="EMBL" id="OOF98448.1"/>
    </source>
</evidence>
<dbReference type="PROSITE" id="PS50088">
    <property type="entry name" value="ANK_REPEAT"/>
    <property type="match status" value="1"/>
</dbReference>
<dbReference type="OMA" id="HMVAQYA"/>
<dbReference type="Pfam" id="PF00023">
    <property type="entry name" value="Ank"/>
    <property type="match status" value="2"/>
</dbReference>
<keyword evidence="2 3" id="KW-0040">ANK repeat</keyword>
<evidence type="ECO:0000256" key="2">
    <source>
        <dbReference type="ARBA" id="ARBA00023043"/>
    </source>
</evidence>
<dbReference type="Proteomes" id="UP000188318">
    <property type="component" value="Unassembled WGS sequence"/>
</dbReference>
<organism evidence="4 5">
    <name type="scientific">Aspergillus carbonarius (strain ITEM 5010)</name>
    <dbReference type="NCBI Taxonomy" id="602072"/>
    <lineage>
        <taxon>Eukaryota</taxon>
        <taxon>Fungi</taxon>
        <taxon>Dikarya</taxon>
        <taxon>Ascomycota</taxon>
        <taxon>Pezizomycotina</taxon>
        <taxon>Eurotiomycetes</taxon>
        <taxon>Eurotiomycetidae</taxon>
        <taxon>Eurotiales</taxon>
        <taxon>Aspergillaceae</taxon>
        <taxon>Aspergillus</taxon>
        <taxon>Aspergillus subgen. Circumdati</taxon>
    </lineage>
</organism>
<reference evidence="5" key="1">
    <citation type="journal article" date="2017" name="Genome Biol.">
        <title>Comparative genomics reveals high biological diversity and specific adaptations in the industrially and medically important fungal genus Aspergillus.</title>
        <authorList>
            <person name="de Vries R.P."/>
            <person name="Riley R."/>
            <person name="Wiebenga A."/>
            <person name="Aguilar-Osorio G."/>
            <person name="Amillis S."/>
            <person name="Uchima C.A."/>
            <person name="Anderluh G."/>
            <person name="Asadollahi M."/>
            <person name="Askin M."/>
            <person name="Barry K."/>
            <person name="Battaglia E."/>
            <person name="Bayram O."/>
            <person name="Benocci T."/>
            <person name="Braus-Stromeyer S.A."/>
            <person name="Caldana C."/>
            <person name="Canovas D."/>
            <person name="Cerqueira G.C."/>
            <person name="Chen F."/>
            <person name="Chen W."/>
            <person name="Choi C."/>
            <person name="Clum A."/>
            <person name="Dos Santos R.A."/>
            <person name="Damasio A.R."/>
            <person name="Diallinas G."/>
            <person name="Emri T."/>
            <person name="Fekete E."/>
            <person name="Flipphi M."/>
            <person name="Freyberg S."/>
            <person name="Gallo A."/>
            <person name="Gournas C."/>
            <person name="Habgood R."/>
            <person name="Hainaut M."/>
            <person name="Harispe M.L."/>
            <person name="Henrissat B."/>
            <person name="Hilden K.S."/>
            <person name="Hope R."/>
            <person name="Hossain A."/>
            <person name="Karabika E."/>
            <person name="Karaffa L."/>
            <person name="Karanyi Z."/>
            <person name="Krasevec N."/>
            <person name="Kuo A."/>
            <person name="Kusch H."/>
            <person name="LaButti K."/>
            <person name="Lagendijk E.L."/>
            <person name="Lapidus A."/>
            <person name="Levasseur A."/>
            <person name="Lindquist E."/>
            <person name="Lipzen A."/>
            <person name="Logrieco A.F."/>
            <person name="MacCabe A."/>
            <person name="Maekelae M.R."/>
            <person name="Malavazi I."/>
            <person name="Melin P."/>
            <person name="Meyer V."/>
            <person name="Mielnichuk N."/>
            <person name="Miskei M."/>
            <person name="Molnar A.P."/>
            <person name="Mule G."/>
            <person name="Ngan C.Y."/>
            <person name="Orejas M."/>
            <person name="Orosz E."/>
            <person name="Ouedraogo J.P."/>
            <person name="Overkamp K.M."/>
            <person name="Park H.-S."/>
            <person name="Perrone G."/>
            <person name="Piumi F."/>
            <person name="Punt P.J."/>
            <person name="Ram A.F."/>
            <person name="Ramon A."/>
            <person name="Rauscher S."/>
            <person name="Record E."/>
            <person name="Riano-Pachon D.M."/>
            <person name="Robert V."/>
            <person name="Roehrig J."/>
            <person name="Ruller R."/>
            <person name="Salamov A."/>
            <person name="Salih N.S."/>
            <person name="Samson R.A."/>
            <person name="Sandor E."/>
            <person name="Sanguinetti M."/>
            <person name="Schuetze T."/>
            <person name="Sepcic K."/>
            <person name="Shelest E."/>
            <person name="Sherlock G."/>
            <person name="Sophianopoulou V."/>
            <person name="Squina F.M."/>
            <person name="Sun H."/>
            <person name="Susca A."/>
            <person name="Todd R.B."/>
            <person name="Tsang A."/>
            <person name="Unkles S.E."/>
            <person name="van de Wiele N."/>
            <person name="van Rossen-Uffink D."/>
            <person name="Oliveira J.V."/>
            <person name="Vesth T.C."/>
            <person name="Visser J."/>
            <person name="Yu J.-H."/>
            <person name="Zhou M."/>
            <person name="Andersen M.R."/>
            <person name="Archer D.B."/>
            <person name="Baker S.E."/>
            <person name="Benoit I."/>
            <person name="Brakhage A.A."/>
            <person name="Braus G.H."/>
            <person name="Fischer R."/>
            <person name="Frisvad J.C."/>
            <person name="Goldman G.H."/>
            <person name="Houbraken J."/>
            <person name="Oakley B."/>
            <person name="Pocsi I."/>
            <person name="Scazzocchio C."/>
            <person name="Seiboth B."/>
            <person name="vanKuyk P.A."/>
            <person name="Wortman J."/>
            <person name="Dyer P.S."/>
            <person name="Grigoriev I.V."/>
        </authorList>
    </citation>
    <scope>NUCLEOTIDE SEQUENCE [LARGE SCALE GENOMIC DNA]</scope>
    <source>
        <strain evidence="5">ITEM 5010</strain>
    </source>
</reference>
<dbReference type="PANTHER" id="PTHR24189">
    <property type="entry name" value="MYOTROPHIN"/>
    <property type="match status" value="1"/>
</dbReference>
<accession>A0A1R3RVG6</accession>
<dbReference type="SMART" id="SM00248">
    <property type="entry name" value="ANK"/>
    <property type="match status" value="3"/>
</dbReference>
<evidence type="ECO:0000313" key="5">
    <source>
        <dbReference type="Proteomes" id="UP000188318"/>
    </source>
</evidence>
<dbReference type="InterPro" id="IPR036770">
    <property type="entry name" value="Ankyrin_rpt-contain_sf"/>
</dbReference>
<proteinExistence type="predicted"/>
<dbReference type="EMBL" id="KV907496">
    <property type="protein sequence ID" value="OOF98448.1"/>
    <property type="molecule type" value="Genomic_DNA"/>
</dbReference>
<evidence type="ECO:0000256" key="1">
    <source>
        <dbReference type="ARBA" id="ARBA00022737"/>
    </source>
</evidence>
<protein>
    <submittedName>
        <fullName evidence="4">Uncharacterized protein</fullName>
    </submittedName>
</protein>
<dbReference type="VEuPathDB" id="FungiDB:ASPCADRAFT_205669"/>
<dbReference type="PROSITE" id="PS50297">
    <property type="entry name" value="ANK_REP_REGION"/>
    <property type="match status" value="1"/>
</dbReference>
<dbReference type="STRING" id="602072.A0A1R3RVG6"/>